<name>A0ABP9SJK8_9ACTN</name>
<dbReference type="PANTHER" id="PTHR35585">
    <property type="entry name" value="HHE DOMAIN PROTEIN (AFU_ORTHOLOGUE AFUA_4G00730)"/>
    <property type="match status" value="1"/>
</dbReference>
<evidence type="ECO:0000256" key="1">
    <source>
        <dbReference type="SAM" id="MobiDB-lite"/>
    </source>
</evidence>
<dbReference type="Proteomes" id="UP001501570">
    <property type="component" value="Unassembled WGS sequence"/>
</dbReference>
<feature type="compositionally biased region" description="Pro residues" evidence="1">
    <location>
        <begin position="1"/>
        <end position="12"/>
    </location>
</feature>
<dbReference type="Pfam" id="PF01814">
    <property type="entry name" value="Hemerythrin"/>
    <property type="match status" value="1"/>
</dbReference>
<organism evidence="3 4">
    <name type="scientific">Rugosimonospora acidiphila</name>
    <dbReference type="NCBI Taxonomy" id="556531"/>
    <lineage>
        <taxon>Bacteria</taxon>
        <taxon>Bacillati</taxon>
        <taxon>Actinomycetota</taxon>
        <taxon>Actinomycetes</taxon>
        <taxon>Micromonosporales</taxon>
        <taxon>Micromonosporaceae</taxon>
        <taxon>Rugosimonospora</taxon>
    </lineage>
</organism>
<dbReference type="EMBL" id="BAABJQ010000024">
    <property type="protein sequence ID" value="GAA5195797.1"/>
    <property type="molecule type" value="Genomic_DNA"/>
</dbReference>
<comment type="caution">
    <text evidence="3">The sequence shown here is derived from an EMBL/GenBank/DDBJ whole genome shotgun (WGS) entry which is preliminary data.</text>
</comment>
<keyword evidence="4" id="KW-1185">Reference proteome</keyword>
<gene>
    <name evidence="3" type="ORF">GCM10023322_63280</name>
</gene>
<evidence type="ECO:0000313" key="4">
    <source>
        <dbReference type="Proteomes" id="UP001501570"/>
    </source>
</evidence>
<accession>A0ABP9SJK8</accession>
<evidence type="ECO:0000313" key="3">
    <source>
        <dbReference type="EMBL" id="GAA5195797.1"/>
    </source>
</evidence>
<dbReference type="PANTHER" id="PTHR35585:SF1">
    <property type="entry name" value="HHE DOMAIN PROTEIN (AFU_ORTHOLOGUE AFUA_4G00730)"/>
    <property type="match status" value="1"/>
</dbReference>
<proteinExistence type="predicted"/>
<dbReference type="Gene3D" id="1.20.120.520">
    <property type="entry name" value="nmb1532 protein domain like"/>
    <property type="match status" value="1"/>
</dbReference>
<dbReference type="RefSeq" id="WP_345635814.1">
    <property type="nucleotide sequence ID" value="NZ_BAABJQ010000024.1"/>
</dbReference>
<evidence type="ECO:0000259" key="2">
    <source>
        <dbReference type="Pfam" id="PF01814"/>
    </source>
</evidence>
<feature type="domain" description="Hemerythrin-like" evidence="2">
    <location>
        <begin position="26"/>
        <end position="155"/>
    </location>
</feature>
<protein>
    <recommendedName>
        <fullName evidence="2">Hemerythrin-like domain-containing protein</fullName>
    </recommendedName>
</protein>
<dbReference type="InterPro" id="IPR012312">
    <property type="entry name" value="Hemerythrin-like"/>
</dbReference>
<sequence length="217" mass="23631">MNAPLPPLPPVPQADRPDALPGGRDMLDALAEEHQAIQNLYARLASAFDESGSPRDGAEPDRSARRELASLTSVLTATLTRHLSAEEQYLFPAVAAALPDGARQAGAEVTADQELLRALRDLEAGPATDLDGIEAVDRQLRRHVRRCEEELFPELRRTLSDADLIRLGNRVEIAEDAAPTRPHPATPATPPWNKVVEPAVGVVDKVRDVLTRRATRD</sequence>
<reference evidence="4" key="1">
    <citation type="journal article" date="2019" name="Int. J. Syst. Evol. Microbiol.">
        <title>The Global Catalogue of Microorganisms (GCM) 10K type strain sequencing project: providing services to taxonomists for standard genome sequencing and annotation.</title>
        <authorList>
            <consortium name="The Broad Institute Genomics Platform"/>
            <consortium name="The Broad Institute Genome Sequencing Center for Infectious Disease"/>
            <person name="Wu L."/>
            <person name="Ma J."/>
        </authorList>
    </citation>
    <scope>NUCLEOTIDE SEQUENCE [LARGE SCALE GENOMIC DNA]</scope>
    <source>
        <strain evidence="4">JCM 18304</strain>
    </source>
</reference>
<feature type="region of interest" description="Disordered" evidence="1">
    <location>
        <begin position="1"/>
        <end position="25"/>
    </location>
</feature>